<evidence type="ECO:0000256" key="1">
    <source>
        <dbReference type="SAM" id="MobiDB-lite"/>
    </source>
</evidence>
<organism evidence="2 3">
    <name type="scientific">Rhizophagus clarus</name>
    <dbReference type="NCBI Taxonomy" id="94130"/>
    <lineage>
        <taxon>Eukaryota</taxon>
        <taxon>Fungi</taxon>
        <taxon>Fungi incertae sedis</taxon>
        <taxon>Mucoromycota</taxon>
        <taxon>Glomeromycotina</taxon>
        <taxon>Glomeromycetes</taxon>
        <taxon>Glomerales</taxon>
        <taxon>Glomeraceae</taxon>
        <taxon>Rhizophagus</taxon>
    </lineage>
</organism>
<accession>A0A8H3QSU5</accession>
<dbReference type="EMBL" id="BLAL01000205">
    <property type="protein sequence ID" value="GES91535.1"/>
    <property type="molecule type" value="Genomic_DNA"/>
</dbReference>
<comment type="caution">
    <text evidence="2">The sequence shown here is derived from an EMBL/GenBank/DDBJ whole genome shotgun (WGS) entry which is preliminary data.</text>
</comment>
<dbReference type="Proteomes" id="UP000615446">
    <property type="component" value="Unassembled WGS sequence"/>
</dbReference>
<gene>
    <name evidence="2" type="ORF">RCL2_001834400</name>
</gene>
<feature type="compositionally biased region" description="Polar residues" evidence="1">
    <location>
        <begin position="37"/>
        <end position="61"/>
    </location>
</feature>
<evidence type="ECO:0000313" key="3">
    <source>
        <dbReference type="Proteomes" id="UP000615446"/>
    </source>
</evidence>
<name>A0A8H3QSU5_9GLOM</name>
<evidence type="ECO:0000313" key="2">
    <source>
        <dbReference type="EMBL" id="GES91535.1"/>
    </source>
</evidence>
<sequence length="76" mass="8319">MSDVRAMCKLESQIICENQKLPCAPQIPCTVPKKMLSPSSANKSHFRNTSNDRTSHSSTGLRNFITGLNKKNGGIV</sequence>
<reference evidence="2" key="1">
    <citation type="submission" date="2019-10" db="EMBL/GenBank/DDBJ databases">
        <title>Conservation and host-specific expression of non-tandemly repeated heterogenous ribosome RNA gene in arbuscular mycorrhizal fungi.</title>
        <authorList>
            <person name="Maeda T."/>
            <person name="Kobayashi Y."/>
            <person name="Nakagawa T."/>
            <person name="Ezawa T."/>
            <person name="Yamaguchi K."/>
            <person name="Bino T."/>
            <person name="Nishimoto Y."/>
            <person name="Shigenobu S."/>
            <person name="Kawaguchi M."/>
        </authorList>
    </citation>
    <scope>NUCLEOTIDE SEQUENCE</scope>
    <source>
        <strain evidence="2">HR1</strain>
    </source>
</reference>
<protein>
    <submittedName>
        <fullName evidence="2">Uncharacterized protein</fullName>
    </submittedName>
</protein>
<proteinExistence type="predicted"/>
<feature type="region of interest" description="Disordered" evidence="1">
    <location>
        <begin position="35"/>
        <end position="63"/>
    </location>
</feature>
<dbReference type="AlphaFoldDB" id="A0A8H3QSU5"/>